<evidence type="ECO:0000313" key="3">
    <source>
        <dbReference type="Proteomes" id="UP001328107"/>
    </source>
</evidence>
<protein>
    <submittedName>
        <fullName evidence="2">Uncharacterized protein</fullName>
    </submittedName>
</protein>
<comment type="caution">
    <text evidence="2">The sequence shown here is derived from an EMBL/GenBank/DDBJ whole genome shotgun (WGS) entry which is preliminary data.</text>
</comment>
<keyword evidence="3" id="KW-1185">Reference proteome</keyword>
<evidence type="ECO:0000313" key="2">
    <source>
        <dbReference type="EMBL" id="GMR57027.1"/>
    </source>
</evidence>
<dbReference type="AlphaFoldDB" id="A0AAN5I8Y0"/>
<name>A0AAN5I8Y0_9BILA</name>
<organism evidence="2 3">
    <name type="scientific">Pristionchus mayeri</name>
    <dbReference type="NCBI Taxonomy" id="1317129"/>
    <lineage>
        <taxon>Eukaryota</taxon>
        <taxon>Metazoa</taxon>
        <taxon>Ecdysozoa</taxon>
        <taxon>Nematoda</taxon>
        <taxon>Chromadorea</taxon>
        <taxon>Rhabditida</taxon>
        <taxon>Rhabditina</taxon>
        <taxon>Diplogasteromorpha</taxon>
        <taxon>Diplogasteroidea</taxon>
        <taxon>Neodiplogasteridae</taxon>
        <taxon>Pristionchus</taxon>
    </lineage>
</organism>
<dbReference type="EMBL" id="BTRK01000006">
    <property type="protein sequence ID" value="GMR57027.1"/>
    <property type="molecule type" value="Genomic_DNA"/>
</dbReference>
<dbReference type="Proteomes" id="UP001328107">
    <property type="component" value="Unassembled WGS sequence"/>
</dbReference>
<evidence type="ECO:0000313" key="1">
    <source>
        <dbReference type="EMBL" id="GMR57020.1"/>
    </source>
</evidence>
<gene>
    <name evidence="1" type="ORF">PMAYCL1PPCAC_27215</name>
    <name evidence="2" type="ORF">PMAYCL1PPCAC_27222</name>
</gene>
<sequence length="71" mass="7940">MTAVINILTTQFERTSSEIPYTRLYGKNNYAHTYKAANSANISVKWTRKEGSADNFALQIDVISKNGRGNV</sequence>
<dbReference type="EMBL" id="BTRK01000006">
    <property type="protein sequence ID" value="GMR57020.1"/>
    <property type="molecule type" value="Genomic_DNA"/>
</dbReference>
<accession>A0AAN5I8Y0</accession>
<reference evidence="2" key="2">
    <citation type="submission" date="2023-06" db="EMBL/GenBank/DDBJ databases">
        <title>Genome assembly of Pristionchus species.</title>
        <authorList>
            <person name="Yoshida K."/>
            <person name="Sommer R.J."/>
        </authorList>
    </citation>
    <scope>NUCLEOTIDE SEQUENCE</scope>
    <source>
        <strain evidence="2">RS5460</strain>
    </source>
</reference>
<reference evidence="3" key="1">
    <citation type="submission" date="2022-10" db="EMBL/GenBank/DDBJ databases">
        <title>Genome assembly of Pristionchus species.</title>
        <authorList>
            <person name="Yoshida K."/>
            <person name="Sommer R.J."/>
        </authorList>
    </citation>
    <scope>NUCLEOTIDE SEQUENCE [LARGE SCALE GENOMIC DNA]</scope>
    <source>
        <strain evidence="3">RS5460</strain>
    </source>
</reference>
<proteinExistence type="predicted"/>